<dbReference type="SUPFAM" id="SSF53244">
    <property type="entry name" value="MurD-like peptide ligases, peptide-binding domain"/>
    <property type="match status" value="1"/>
</dbReference>
<comment type="catalytic activity">
    <reaction evidence="9">
        <text>(6S)-5,6,7,8-tetrahydrofolyl-(gamma-L-Glu)(n) + L-glutamate + ATP = (6S)-5,6,7,8-tetrahydrofolyl-(gamma-L-Glu)(n+1) + ADP + phosphate + H(+)</text>
        <dbReference type="Rhea" id="RHEA:10580"/>
        <dbReference type="Rhea" id="RHEA-COMP:14738"/>
        <dbReference type="Rhea" id="RHEA-COMP:14740"/>
        <dbReference type="ChEBI" id="CHEBI:15378"/>
        <dbReference type="ChEBI" id="CHEBI:29985"/>
        <dbReference type="ChEBI" id="CHEBI:30616"/>
        <dbReference type="ChEBI" id="CHEBI:43474"/>
        <dbReference type="ChEBI" id="CHEBI:141005"/>
        <dbReference type="ChEBI" id="CHEBI:456216"/>
        <dbReference type="EC" id="6.3.2.17"/>
    </reaction>
</comment>
<feature type="domain" description="Mur ligase C-terminal" evidence="11">
    <location>
        <begin position="298"/>
        <end position="415"/>
    </location>
</feature>
<dbReference type="EC" id="6.3.2.17" evidence="2"/>
<keyword evidence="7" id="KW-0460">Magnesium</keyword>
<accession>A0ABN0ZSC6</accession>
<dbReference type="InterPro" id="IPR018109">
    <property type="entry name" value="Folylpolyglutamate_synth_CS"/>
</dbReference>
<dbReference type="InterPro" id="IPR036615">
    <property type="entry name" value="Mur_ligase_C_dom_sf"/>
</dbReference>
<dbReference type="PIRSF" id="PIRSF001563">
    <property type="entry name" value="Folylpolyglu_synth"/>
    <property type="match status" value="1"/>
</dbReference>
<comment type="similarity">
    <text evidence="1 10">Belongs to the folylpolyglutamate synthase family.</text>
</comment>
<dbReference type="Gene3D" id="3.90.190.20">
    <property type="entry name" value="Mur ligase, C-terminal domain"/>
    <property type="match status" value="1"/>
</dbReference>
<dbReference type="PANTHER" id="PTHR11136:SF0">
    <property type="entry name" value="DIHYDROFOLATE SYNTHETASE-RELATED"/>
    <property type="match status" value="1"/>
</dbReference>
<keyword evidence="5 10" id="KW-0547">Nucleotide-binding</keyword>
<dbReference type="PROSITE" id="PS01012">
    <property type="entry name" value="FOLYLPOLYGLU_SYNT_2"/>
    <property type="match status" value="1"/>
</dbReference>
<evidence type="ECO:0000256" key="6">
    <source>
        <dbReference type="ARBA" id="ARBA00022840"/>
    </source>
</evidence>
<proteinExistence type="inferred from homology"/>
<evidence type="ECO:0000256" key="2">
    <source>
        <dbReference type="ARBA" id="ARBA00013025"/>
    </source>
</evidence>
<evidence type="ECO:0000259" key="12">
    <source>
        <dbReference type="Pfam" id="PF08245"/>
    </source>
</evidence>
<dbReference type="Pfam" id="PF02875">
    <property type="entry name" value="Mur_ligase_C"/>
    <property type="match status" value="1"/>
</dbReference>
<dbReference type="InterPro" id="IPR013221">
    <property type="entry name" value="Mur_ligase_cen"/>
</dbReference>
<evidence type="ECO:0000256" key="1">
    <source>
        <dbReference type="ARBA" id="ARBA00008276"/>
    </source>
</evidence>
<dbReference type="EMBL" id="BAAACZ010000009">
    <property type="protein sequence ID" value="GAA0456801.1"/>
    <property type="molecule type" value="Genomic_DNA"/>
</dbReference>
<evidence type="ECO:0000256" key="4">
    <source>
        <dbReference type="ARBA" id="ARBA00022723"/>
    </source>
</evidence>
<dbReference type="InterPro" id="IPR036565">
    <property type="entry name" value="Mur-like_cat_sf"/>
</dbReference>
<evidence type="ECO:0000256" key="10">
    <source>
        <dbReference type="PIRNR" id="PIRNR001563"/>
    </source>
</evidence>
<dbReference type="NCBIfam" id="TIGR01499">
    <property type="entry name" value="folC"/>
    <property type="match status" value="1"/>
</dbReference>
<keyword evidence="14" id="KW-1185">Reference proteome</keyword>
<dbReference type="SUPFAM" id="SSF53623">
    <property type="entry name" value="MurD-like peptide ligases, catalytic domain"/>
    <property type="match status" value="1"/>
</dbReference>
<keyword evidence="3 10" id="KW-0436">Ligase</keyword>
<keyword evidence="4" id="KW-0479">Metal-binding</keyword>
<name>A0ABN0ZSC6_9BACI</name>
<evidence type="ECO:0000256" key="5">
    <source>
        <dbReference type="ARBA" id="ARBA00022741"/>
    </source>
</evidence>
<comment type="caution">
    <text evidence="13">The sequence shown here is derived from an EMBL/GenBank/DDBJ whole genome shotgun (WGS) entry which is preliminary data.</text>
</comment>
<protein>
    <recommendedName>
        <fullName evidence="2">tetrahydrofolate synthase</fullName>
        <ecNumber evidence="2">6.3.2.17</ecNumber>
    </recommendedName>
    <alternativeName>
        <fullName evidence="8">Tetrahydrofolylpolyglutamate synthase</fullName>
    </alternativeName>
</protein>
<evidence type="ECO:0000256" key="9">
    <source>
        <dbReference type="ARBA" id="ARBA00047493"/>
    </source>
</evidence>
<dbReference type="Pfam" id="PF08245">
    <property type="entry name" value="Mur_ligase_M"/>
    <property type="match status" value="1"/>
</dbReference>
<dbReference type="Proteomes" id="UP001500740">
    <property type="component" value="Unassembled WGS sequence"/>
</dbReference>
<dbReference type="Gene3D" id="3.40.1190.10">
    <property type="entry name" value="Mur-like, catalytic domain"/>
    <property type="match status" value="1"/>
</dbReference>
<dbReference type="PANTHER" id="PTHR11136">
    <property type="entry name" value="FOLYLPOLYGLUTAMATE SYNTHASE-RELATED"/>
    <property type="match status" value="1"/>
</dbReference>
<evidence type="ECO:0000313" key="13">
    <source>
        <dbReference type="EMBL" id="GAA0456801.1"/>
    </source>
</evidence>
<dbReference type="RefSeq" id="WP_343782158.1">
    <property type="nucleotide sequence ID" value="NZ_BAAACZ010000009.1"/>
</dbReference>
<evidence type="ECO:0000256" key="7">
    <source>
        <dbReference type="ARBA" id="ARBA00022842"/>
    </source>
</evidence>
<dbReference type="PROSITE" id="PS01011">
    <property type="entry name" value="FOLYLPOLYGLU_SYNT_1"/>
    <property type="match status" value="1"/>
</dbReference>
<evidence type="ECO:0000313" key="14">
    <source>
        <dbReference type="Proteomes" id="UP001500740"/>
    </source>
</evidence>
<sequence length="428" mass="48207">MNEREAIDWLNSQLTHGIKPGLSRVQYLLEQLGNPQNQIKTIHVAGTNGKGTTTLFLNNMLEQHGYKVGSFTSPYIETMNERISINKQPVNGCELAELVTQIQPICEEVAKSGEGPPTEFEIITVMAYVYFAKKQVDYAIIEVGLGGRLDSTNVIQPIISIITTIGYDHVNVLGNSLGEITQEKAGIIKENVPVITGVKQEEAQKVIQEVSRRCEAPVKWLNQDFHIKIIESTQTGETFDFTRQDCSLDRVQLSMCGHHQIENAALAIESFLTIAELEGGGCRSDAIYQGLNQSYWPGRFEYVQTNPDIIFDGAHNVEAVKALIETINERYDPSKVRIICAFVKNKPIDQILSMMSKNFTNITLTTFDFLNNCGYYELNEKYENYNVSIVRDWKITYDTAVESLDHSEVLVVTGSLYFVSEIKRKLKL</sequence>
<evidence type="ECO:0000256" key="3">
    <source>
        <dbReference type="ARBA" id="ARBA00022598"/>
    </source>
</evidence>
<dbReference type="InterPro" id="IPR001645">
    <property type="entry name" value="Folylpolyglutamate_synth"/>
</dbReference>
<evidence type="ECO:0000259" key="11">
    <source>
        <dbReference type="Pfam" id="PF02875"/>
    </source>
</evidence>
<reference evidence="13 14" key="1">
    <citation type="journal article" date="2019" name="Int. J. Syst. Evol. Microbiol.">
        <title>The Global Catalogue of Microorganisms (GCM) 10K type strain sequencing project: providing services to taxonomists for standard genome sequencing and annotation.</title>
        <authorList>
            <consortium name="The Broad Institute Genomics Platform"/>
            <consortium name="The Broad Institute Genome Sequencing Center for Infectious Disease"/>
            <person name="Wu L."/>
            <person name="Ma J."/>
        </authorList>
    </citation>
    <scope>NUCLEOTIDE SEQUENCE [LARGE SCALE GENOMIC DNA]</scope>
    <source>
        <strain evidence="13 14">JCM 14193</strain>
    </source>
</reference>
<feature type="domain" description="Mur ligase central" evidence="12">
    <location>
        <begin position="44"/>
        <end position="268"/>
    </location>
</feature>
<evidence type="ECO:0000256" key="8">
    <source>
        <dbReference type="ARBA" id="ARBA00030592"/>
    </source>
</evidence>
<keyword evidence="6 10" id="KW-0067">ATP-binding</keyword>
<organism evidence="13 14">
    <name type="scientific">Alkalibacillus silvisoli</name>
    <dbReference type="NCBI Taxonomy" id="392823"/>
    <lineage>
        <taxon>Bacteria</taxon>
        <taxon>Bacillati</taxon>
        <taxon>Bacillota</taxon>
        <taxon>Bacilli</taxon>
        <taxon>Bacillales</taxon>
        <taxon>Bacillaceae</taxon>
        <taxon>Alkalibacillus</taxon>
    </lineage>
</organism>
<gene>
    <name evidence="13" type="primary">folC</name>
    <name evidence="13" type="ORF">GCM10008935_09660</name>
</gene>
<dbReference type="InterPro" id="IPR004101">
    <property type="entry name" value="Mur_ligase_C"/>
</dbReference>